<dbReference type="GO" id="GO:0004364">
    <property type="term" value="F:glutathione transferase activity"/>
    <property type="evidence" value="ECO:0007669"/>
    <property type="project" value="UniProtKB-EC"/>
</dbReference>
<keyword evidence="2 6" id="KW-0808">Transferase</keyword>
<keyword evidence="7" id="KW-1185">Reference proteome</keyword>
<dbReference type="InterPro" id="IPR036249">
    <property type="entry name" value="Thioredoxin-like_sf"/>
</dbReference>
<dbReference type="PANTHER" id="PTHR44051">
    <property type="entry name" value="GLUTATHIONE S-TRANSFERASE-RELATED"/>
    <property type="match status" value="1"/>
</dbReference>
<accession>A0A4V6P428</accession>
<dbReference type="Gene3D" id="1.20.1050.10">
    <property type="match status" value="1"/>
</dbReference>
<dbReference type="SUPFAM" id="SSF47616">
    <property type="entry name" value="GST C-terminal domain-like"/>
    <property type="match status" value="1"/>
</dbReference>
<dbReference type="InterPro" id="IPR040079">
    <property type="entry name" value="Glutathione_S-Trfase"/>
</dbReference>
<dbReference type="Proteomes" id="UP000295719">
    <property type="component" value="Unassembled WGS sequence"/>
</dbReference>
<gene>
    <name evidence="6" type="ORF">EDC52_11235</name>
</gene>
<dbReference type="GO" id="GO:0005737">
    <property type="term" value="C:cytoplasm"/>
    <property type="evidence" value="ECO:0007669"/>
    <property type="project" value="UniProtKB-ARBA"/>
</dbReference>
<comment type="similarity">
    <text evidence="4">Belongs to the GST superfamily.</text>
</comment>
<dbReference type="PANTHER" id="PTHR44051:SF9">
    <property type="entry name" value="GLUTATHIONE S-TRANSFERASE 1"/>
    <property type="match status" value="1"/>
</dbReference>
<evidence type="ECO:0000256" key="4">
    <source>
        <dbReference type="RuleBase" id="RU003494"/>
    </source>
</evidence>
<dbReference type="PROSITE" id="PS50404">
    <property type="entry name" value="GST_NTER"/>
    <property type="match status" value="1"/>
</dbReference>
<evidence type="ECO:0000313" key="6">
    <source>
        <dbReference type="EMBL" id="TCV92479.1"/>
    </source>
</evidence>
<reference evidence="6 7" key="1">
    <citation type="submission" date="2019-03" db="EMBL/GenBank/DDBJ databases">
        <title>Genomic Encyclopedia of Type Strains, Phase IV (KMG-IV): sequencing the most valuable type-strain genomes for metagenomic binning, comparative biology and taxonomic classification.</title>
        <authorList>
            <person name="Goeker M."/>
        </authorList>
    </citation>
    <scope>NUCLEOTIDE SEQUENCE [LARGE SCALE GENOMIC DNA]</scope>
    <source>
        <strain evidence="6 7">DSM 19580</strain>
    </source>
</reference>
<dbReference type="SFLD" id="SFLDG00358">
    <property type="entry name" value="Main_(cytGST)"/>
    <property type="match status" value="1"/>
</dbReference>
<sequence length="218" mass="25214">MITVHHLNKSRSHRILWLLEELSLPYQVKYYQREKSMLAPESLKRVHPLGKSPIISDNDMVLAESGAIIDYLEERYDVGHLLCPENSQCPNWVVYRYWLHYAEGSLMPPLVMKLIFSMLGKPPVPLLVRPIGAAIGKGVQKEYLDKQLETHRQFIEDHLSQHNWFADGQFTAADIQMSFPLEALASRVGIEGFPAIGDFIHRIQQRPAYQRARLREQQ</sequence>
<proteinExistence type="inferred from homology"/>
<dbReference type="CDD" id="cd03189">
    <property type="entry name" value="GST_C_GTT1_like"/>
    <property type="match status" value="1"/>
</dbReference>
<comment type="caution">
    <text evidence="6">The sequence shown here is derived from an EMBL/GenBank/DDBJ whole genome shotgun (WGS) entry which is preliminary data.</text>
</comment>
<evidence type="ECO:0000313" key="7">
    <source>
        <dbReference type="Proteomes" id="UP000295719"/>
    </source>
</evidence>
<dbReference type="OrthoDB" id="9810080at2"/>
<dbReference type="AlphaFoldDB" id="A0A4V6P428"/>
<evidence type="ECO:0000256" key="2">
    <source>
        <dbReference type="ARBA" id="ARBA00022679"/>
    </source>
</evidence>
<organism evidence="6 7">
    <name type="scientific">Biostraticola tofi</name>
    <dbReference type="NCBI Taxonomy" id="466109"/>
    <lineage>
        <taxon>Bacteria</taxon>
        <taxon>Pseudomonadati</taxon>
        <taxon>Pseudomonadota</taxon>
        <taxon>Gammaproteobacteria</taxon>
        <taxon>Enterobacterales</taxon>
        <taxon>Bruguierivoracaceae</taxon>
        <taxon>Biostraticola</taxon>
    </lineage>
</organism>
<name>A0A4V6P428_9GAMM</name>
<dbReference type="EC" id="2.5.1.18" evidence="1"/>
<dbReference type="GO" id="GO:0004601">
    <property type="term" value="F:peroxidase activity"/>
    <property type="evidence" value="ECO:0007669"/>
    <property type="project" value="UniProtKB-ARBA"/>
</dbReference>
<dbReference type="Gene3D" id="3.40.30.10">
    <property type="entry name" value="Glutaredoxin"/>
    <property type="match status" value="1"/>
</dbReference>
<dbReference type="InterPro" id="IPR004046">
    <property type="entry name" value="GST_C"/>
</dbReference>
<dbReference type="InterPro" id="IPR004045">
    <property type="entry name" value="Glutathione_S-Trfase_N"/>
</dbReference>
<evidence type="ECO:0000256" key="1">
    <source>
        <dbReference type="ARBA" id="ARBA00012452"/>
    </source>
</evidence>
<dbReference type="SFLD" id="SFLDS00019">
    <property type="entry name" value="Glutathione_Transferase_(cytos"/>
    <property type="match status" value="1"/>
</dbReference>
<dbReference type="Pfam" id="PF00043">
    <property type="entry name" value="GST_C"/>
    <property type="match status" value="1"/>
</dbReference>
<dbReference type="InterPro" id="IPR036282">
    <property type="entry name" value="Glutathione-S-Trfase_C_sf"/>
</dbReference>
<feature type="domain" description="GST N-terminal" evidence="5">
    <location>
        <begin position="1"/>
        <end position="80"/>
    </location>
</feature>
<dbReference type="CDD" id="cd03046">
    <property type="entry name" value="GST_N_GTT1_like"/>
    <property type="match status" value="1"/>
</dbReference>
<dbReference type="SFLD" id="SFLDG01150">
    <property type="entry name" value="Main.1:_Beta-like"/>
    <property type="match status" value="1"/>
</dbReference>
<dbReference type="SUPFAM" id="SSF52833">
    <property type="entry name" value="Thioredoxin-like"/>
    <property type="match status" value="1"/>
</dbReference>
<dbReference type="EMBL" id="SMCR01000012">
    <property type="protein sequence ID" value="TCV92479.1"/>
    <property type="molecule type" value="Genomic_DNA"/>
</dbReference>
<comment type="catalytic activity">
    <reaction evidence="3">
        <text>RX + glutathione = an S-substituted glutathione + a halide anion + H(+)</text>
        <dbReference type="Rhea" id="RHEA:16437"/>
        <dbReference type="ChEBI" id="CHEBI:15378"/>
        <dbReference type="ChEBI" id="CHEBI:16042"/>
        <dbReference type="ChEBI" id="CHEBI:17792"/>
        <dbReference type="ChEBI" id="CHEBI:57925"/>
        <dbReference type="ChEBI" id="CHEBI:90779"/>
        <dbReference type="EC" id="2.5.1.18"/>
    </reaction>
</comment>
<evidence type="ECO:0000259" key="5">
    <source>
        <dbReference type="PROSITE" id="PS50404"/>
    </source>
</evidence>
<dbReference type="Pfam" id="PF02798">
    <property type="entry name" value="GST_N"/>
    <property type="match status" value="1"/>
</dbReference>
<protein>
    <recommendedName>
        <fullName evidence="1">glutathione transferase</fullName>
        <ecNumber evidence="1">2.5.1.18</ecNumber>
    </recommendedName>
</protein>
<dbReference type="FunFam" id="3.40.30.10:FF:000156">
    <property type="entry name" value="Glutathione S-transferase 1"/>
    <property type="match status" value="1"/>
</dbReference>
<dbReference type="RefSeq" id="WP_131867313.1">
    <property type="nucleotide sequence ID" value="NZ_SMCR01000012.1"/>
</dbReference>
<evidence type="ECO:0000256" key="3">
    <source>
        <dbReference type="ARBA" id="ARBA00047960"/>
    </source>
</evidence>